<dbReference type="RefSeq" id="WP_123375796.1">
    <property type="nucleotide sequence ID" value="NZ_MOBY01000006.1"/>
</dbReference>
<gene>
    <name evidence="1" type="ORF">BK672_13370</name>
</gene>
<evidence type="ECO:0008006" key="3">
    <source>
        <dbReference type="Google" id="ProtNLM"/>
    </source>
</evidence>
<protein>
    <recommendedName>
        <fullName evidence="3">Topoisomerase II</fullName>
    </recommendedName>
</protein>
<evidence type="ECO:0000313" key="1">
    <source>
        <dbReference type="EMBL" id="RON95219.1"/>
    </source>
</evidence>
<comment type="caution">
    <text evidence="1">The sequence shown here is derived from an EMBL/GenBank/DDBJ whole genome shotgun (WGS) entry which is preliminary data.</text>
</comment>
<organism evidence="1 2">
    <name type="scientific">Pseudomonas fluorescens</name>
    <dbReference type="NCBI Taxonomy" id="294"/>
    <lineage>
        <taxon>Bacteria</taxon>
        <taxon>Pseudomonadati</taxon>
        <taxon>Pseudomonadota</taxon>
        <taxon>Gammaproteobacteria</taxon>
        <taxon>Pseudomonadales</taxon>
        <taxon>Pseudomonadaceae</taxon>
        <taxon>Pseudomonas</taxon>
    </lineage>
</organism>
<accession>A0A423NAQ2</accession>
<name>A0A423NAQ2_PSEFL</name>
<evidence type="ECO:0000313" key="2">
    <source>
        <dbReference type="Proteomes" id="UP000283650"/>
    </source>
</evidence>
<dbReference type="EMBL" id="MOBY01000006">
    <property type="protein sequence ID" value="RON95219.1"/>
    <property type="molecule type" value="Genomic_DNA"/>
</dbReference>
<sequence length="365" mass="42600">MAPRDPVKTQRNRQINELTVQINELKEDVLDITGYPSEHSLNATYGGKHAEYIDIKNEVIDSPEQFIALYLRGFLEALENLGPAARPGNPYYEAHAHIKNFKKVRRWFKLFLTRTYLRQFDALARKRPEVEDAEIWIGQKNASYGILVTPRFKNGAWENDKSEIRHFKPNYWTIGHILQTGFVIPDEDDRIEFPSVDHYLKFFRQTLVRNSGSEHEMAIARRYCNFVLNSENPLEVPLLIPELRYGGKVARHEHRLDFTIIDPFTLSKVGFELSPWSTHGRLEGTRDKTQKQINEEAQANFEKEMRKLKAYFRKRGIPIIVYTDTDLKDPDAIFDDIAAYLSPTRKAKQLEFHAMEDFLAFKPGR</sequence>
<proteinExistence type="predicted"/>
<dbReference type="Proteomes" id="UP000283650">
    <property type="component" value="Unassembled WGS sequence"/>
</dbReference>
<reference evidence="1 2" key="1">
    <citation type="submission" date="2016-10" db="EMBL/GenBank/DDBJ databases">
        <title>Comparative genome analysis of multiple Pseudomonas spp. focuses on biocontrol and plant growth promoting traits.</title>
        <authorList>
            <person name="Tao X.-Y."/>
            <person name="Taylor C.G."/>
        </authorList>
    </citation>
    <scope>NUCLEOTIDE SEQUENCE [LARGE SCALE GENOMIC DNA]</scope>
    <source>
        <strain evidence="1 2">2F9</strain>
    </source>
</reference>
<dbReference type="AlphaFoldDB" id="A0A423NAQ2"/>